<dbReference type="VEuPathDB" id="FungiDB:CC77DRAFT_1015022"/>
<protein>
    <submittedName>
        <fullName evidence="1">Beta-roll</fullName>
    </submittedName>
</protein>
<dbReference type="GO" id="GO:0005509">
    <property type="term" value="F:calcium ion binding"/>
    <property type="evidence" value="ECO:0007669"/>
    <property type="project" value="InterPro"/>
</dbReference>
<dbReference type="InterPro" id="IPR018511">
    <property type="entry name" value="Hemolysin-typ_Ca-bd_CS"/>
</dbReference>
<dbReference type="KEGG" id="aalt:CC77DRAFT_1015022"/>
<dbReference type="PROSITE" id="PS00330">
    <property type="entry name" value="HEMOLYSIN_CALCIUM"/>
    <property type="match status" value="2"/>
</dbReference>
<dbReference type="InterPro" id="IPR011049">
    <property type="entry name" value="Serralysin-like_metalloprot_C"/>
</dbReference>
<reference evidence="1 2" key="1">
    <citation type="submission" date="2016-05" db="EMBL/GenBank/DDBJ databases">
        <title>Comparative analysis of secretome profiles of manganese(II)-oxidizing ascomycete fungi.</title>
        <authorList>
            <consortium name="DOE Joint Genome Institute"/>
            <person name="Zeiner C.A."/>
            <person name="Purvine S.O."/>
            <person name="Zink E.M."/>
            <person name="Wu S."/>
            <person name="Pasa-Tolic L."/>
            <person name="Chaput D.L."/>
            <person name="Haridas S."/>
            <person name="Grigoriev I.V."/>
            <person name="Santelli C.M."/>
            <person name="Hansel C.M."/>
        </authorList>
    </citation>
    <scope>NUCLEOTIDE SEQUENCE [LARGE SCALE GENOMIC DNA]</scope>
    <source>
        <strain evidence="1 2">SRC1lrK2f</strain>
    </source>
</reference>
<keyword evidence="2" id="KW-1185">Reference proteome</keyword>
<evidence type="ECO:0000313" key="2">
    <source>
        <dbReference type="Proteomes" id="UP000077248"/>
    </source>
</evidence>
<dbReference type="EMBL" id="KV441547">
    <property type="protein sequence ID" value="OAG13192.1"/>
    <property type="molecule type" value="Genomic_DNA"/>
</dbReference>
<accession>A0A177D1X1</accession>
<dbReference type="GeneID" id="29109538"/>
<dbReference type="InterPro" id="IPR001343">
    <property type="entry name" value="Hemolysn_Ca-bd"/>
</dbReference>
<name>A0A177D1X1_ALTAL</name>
<dbReference type="SUPFAM" id="SSF51120">
    <property type="entry name" value="beta-Roll"/>
    <property type="match status" value="1"/>
</dbReference>
<evidence type="ECO:0000313" key="1">
    <source>
        <dbReference type="EMBL" id="OAG13192.1"/>
    </source>
</evidence>
<dbReference type="Gene3D" id="2.150.10.10">
    <property type="entry name" value="Serralysin-like metalloprotease, C-terminal"/>
    <property type="match status" value="1"/>
</dbReference>
<organism evidence="1 2">
    <name type="scientific">Alternaria alternata</name>
    <name type="common">Alternaria rot fungus</name>
    <name type="synonym">Torula alternata</name>
    <dbReference type="NCBI Taxonomy" id="5599"/>
    <lineage>
        <taxon>Eukaryota</taxon>
        <taxon>Fungi</taxon>
        <taxon>Dikarya</taxon>
        <taxon>Ascomycota</taxon>
        <taxon>Pezizomycotina</taxon>
        <taxon>Dothideomycetes</taxon>
        <taxon>Pleosporomycetidae</taxon>
        <taxon>Pleosporales</taxon>
        <taxon>Pleosporineae</taxon>
        <taxon>Pleosporaceae</taxon>
        <taxon>Alternaria</taxon>
        <taxon>Alternaria sect. Alternaria</taxon>
        <taxon>Alternaria alternata complex</taxon>
    </lineage>
</organism>
<dbReference type="Proteomes" id="UP000077248">
    <property type="component" value="Unassembled WGS sequence"/>
</dbReference>
<sequence>NLTLTGSDAIDGTGNVLGNKIYGNTSANMLSGGDGNDYLSGDEGADSLNGGTGNDTLVGGTGRDTYIFHRMDGKDTITETAGHVGDMDTVTMTDGISETEPVIVKQKKDLYLFIDANNYMKVAGQFCQPNYGMERLEVTDGYYVTRADIENIINTMSSINDDPGLDVIQKFNAMRVDHTYINTLAQSWHQPGA</sequence>
<proteinExistence type="predicted"/>
<feature type="non-terminal residue" evidence="1">
    <location>
        <position position="1"/>
    </location>
</feature>
<dbReference type="RefSeq" id="XP_018378613.1">
    <property type="nucleotide sequence ID" value="XM_018523944.1"/>
</dbReference>
<dbReference type="AlphaFoldDB" id="A0A177D1X1"/>
<gene>
    <name evidence="1" type="ORF">CC77DRAFT_1015022</name>
</gene>
<dbReference type="Pfam" id="PF00353">
    <property type="entry name" value="HemolysinCabind"/>
    <property type="match status" value="1"/>
</dbReference>
<dbReference type="PRINTS" id="PR00313">
    <property type="entry name" value="CABNDNGRPT"/>
</dbReference>